<accession>A0A4V2ZT93</accession>
<keyword evidence="8" id="KW-1185">Reference proteome</keyword>
<dbReference type="PROSITE" id="PS50893">
    <property type="entry name" value="ABC_TRANSPORTER_2"/>
    <property type="match status" value="1"/>
</dbReference>
<dbReference type="SMART" id="SM00382">
    <property type="entry name" value="AAA"/>
    <property type="match status" value="1"/>
</dbReference>
<evidence type="ECO:0000256" key="1">
    <source>
        <dbReference type="ARBA" id="ARBA00005417"/>
    </source>
</evidence>
<dbReference type="InterPro" id="IPR003593">
    <property type="entry name" value="AAA+_ATPase"/>
</dbReference>
<dbReference type="InterPro" id="IPR027417">
    <property type="entry name" value="P-loop_NTPase"/>
</dbReference>
<dbReference type="Pfam" id="PF14524">
    <property type="entry name" value="Wzt_C"/>
    <property type="match status" value="1"/>
</dbReference>
<dbReference type="InterPro" id="IPR003439">
    <property type="entry name" value="ABC_transporter-like_ATP-bd"/>
</dbReference>
<evidence type="ECO:0000256" key="5">
    <source>
        <dbReference type="ARBA" id="ARBA00022967"/>
    </source>
</evidence>
<dbReference type="InterPro" id="IPR029439">
    <property type="entry name" value="Wzt_C"/>
</dbReference>
<comment type="similarity">
    <text evidence="1">Belongs to the ABC transporter superfamily.</text>
</comment>
<dbReference type="PANTHER" id="PTHR46743">
    <property type="entry name" value="TEICHOIC ACIDS EXPORT ATP-BINDING PROTEIN TAGH"/>
    <property type="match status" value="1"/>
</dbReference>
<dbReference type="Gene3D" id="3.40.50.300">
    <property type="entry name" value="P-loop containing nucleotide triphosphate hydrolases"/>
    <property type="match status" value="1"/>
</dbReference>
<gene>
    <name evidence="7" type="ORF">E1757_17565</name>
</gene>
<keyword evidence="4 7" id="KW-0067">ATP-binding</keyword>
<keyword evidence="2" id="KW-0813">Transport</keyword>
<name>A0A4V2ZT93_9BACL</name>
<evidence type="ECO:0000256" key="2">
    <source>
        <dbReference type="ARBA" id="ARBA00022448"/>
    </source>
</evidence>
<evidence type="ECO:0000259" key="6">
    <source>
        <dbReference type="PROSITE" id="PS50893"/>
    </source>
</evidence>
<dbReference type="Gene3D" id="2.70.50.60">
    <property type="entry name" value="abc- transporter (atp binding component) like domain"/>
    <property type="match status" value="1"/>
</dbReference>
<dbReference type="GO" id="GO:0016020">
    <property type="term" value="C:membrane"/>
    <property type="evidence" value="ECO:0007669"/>
    <property type="project" value="InterPro"/>
</dbReference>
<dbReference type="RefSeq" id="WP_133230410.1">
    <property type="nucleotide sequence ID" value="NZ_SMRT01000008.1"/>
</dbReference>
<dbReference type="OrthoDB" id="9778870at2"/>
<proteinExistence type="inferred from homology"/>
<evidence type="ECO:0000313" key="7">
    <source>
        <dbReference type="EMBL" id="TDF96204.1"/>
    </source>
</evidence>
<dbReference type="GO" id="GO:0005524">
    <property type="term" value="F:ATP binding"/>
    <property type="evidence" value="ECO:0007669"/>
    <property type="project" value="UniProtKB-KW"/>
</dbReference>
<dbReference type="SUPFAM" id="SSF52540">
    <property type="entry name" value="P-loop containing nucleoside triphosphate hydrolases"/>
    <property type="match status" value="1"/>
</dbReference>
<dbReference type="InterPro" id="IPR050683">
    <property type="entry name" value="Bact_Polysacc_Export_ATP-bd"/>
</dbReference>
<dbReference type="PANTHER" id="PTHR46743:SF2">
    <property type="entry name" value="TEICHOIC ACIDS EXPORT ATP-BINDING PROTEIN TAGH"/>
    <property type="match status" value="1"/>
</dbReference>
<dbReference type="Pfam" id="PF00005">
    <property type="entry name" value="ABC_tran"/>
    <property type="match status" value="1"/>
</dbReference>
<reference evidence="7 8" key="1">
    <citation type="submission" date="2019-03" db="EMBL/GenBank/DDBJ databases">
        <title>This is whole genome sequence of Paenibacillus sp MS74 strain.</title>
        <authorList>
            <person name="Trinh H.N."/>
        </authorList>
    </citation>
    <scope>NUCLEOTIDE SEQUENCE [LARGE SCALE GENOMIC DNA]</scope>
    <source>
        <strain evidence="7 8">MS74</strain>
    </source>
</reference>
<dbReference type="GO" id="GO:0140359">
    <property type="term" value="F:ABC-type transporter activity"/>
    <property type="evidence" value="ECO:0007669"/>
    <property type="project" value="InterPro"/>
</dbReference>
<evidence type="ECO:0000256" key="4">
    <source>
        <dbReference type="ARBA" id="ARBA00022840"/>
    </source>
</evidence>
<protein>
    <submittedName>
        <fullName evidence="7">ABC transporter ATP-binding protein</fullName>
    </submittedName>
</protein>
<evidence type="ECO:0000256" key="3">
    <source>
        <dbReference type="ARBA" id="ARBA00022741"/>
    </source>
</evidence>
<dbReference type="GO" id="GO:0016887">
    <property type="term" value="F:ATP hydrolysis activity"/>
    <property type="evidence" value="ECO:0007669"/>
    <property type="project" value="InterPro"/>
</dbReference>
<sequence length="400" mass="45135">MSSNFAITINNLSKCFQIFDRPQDRLKQGIFRGRKKFFREFWALHNVSFDIKKGETIGIIGRNGSGKSTLLQIIAGTLSKTSGEVRVNGRVSALLELGSGFNPEFTGRENVIMSAAIMGISTKEILEKMPLIEQFAEIGEFIDQPVKSYSSGMFLRLAFACAVNVDPDILIIDEALAVGDMQFQLKCIERMKLFKSQGKTILFVSHDTYSMRNFCDQAIWMMDGHIHLRGDVNSVTNAYQDFMKFGNDSNVTLEHKEEKTERILSINDVTFLDIDGKIKKNFSYGEDITVEVNFTILSTMEGIVGGIALYDKQNTYVCGLNTKLDEYPLPSEPGEYKLILSYNNFDLLPGTYFVDVGFYESSAVVNLDYKSRYKYFMVHSGEYFAEGLTYIDHQWSVGGG</sequence>
<dbReference type="InterPro" id="IPR015860">
    <property type="entry name" value="ABC_transpr_TagH-like"/>
</dbReference>
<dbReference type="CDD" id="cd03220">
    <property type="entry name" value="ABC_KpsT_Wzt"/>
    <property type="match status" value="1"/>
</dbReference>
<dbReference type="Proteomes" id="UP000295636">
    <property type="component" value="Unassembled WGS sequence"/>
</dbReference>
<comment type="caution">
    <text evidence="7">The sequence shown here is derived from an EMBL/GenBank/DDBJ whole genome shotgun (WGS) entry which is preliminary data.</text>
</comment>
<dbReference type="CDD" id="cd10147">
    <property type="entry name" value="Wzt_C-like"/>
    <property type="match status" value="1"/>
</dbReference>
<dbReference type="AlphaFoldDB" id="A0A4V2ZT93"/>
<dbReference type="EMBL" id="SMRT01000008">
    <property type="protein sequence ID" value="TDF96204.1"/>
    <property type="molecule type" value="Genomic_DNA"/>
</dbReference>
<evidence type="ECO:0000313" key="8">
    <source>
        <dbReference type="Proteomes" id="UP000295636"/>
    </source>
</evidence>
<feature type="domain" description="ABC transporter" evidence="6">
    <location>
        <begin position="20"/>
        <end position="248"/>
    </location>
</feature>
<keyword evidence="3" id="KW-0547">Nucleotide-binding</keyword>
<keyword evidence="5" id="KW-1278">Translocase</keyword>
<organism evidence="7 8">
    <name type="scientific">Paenibacillus piri</name>
    <dbReference type="NCBI Taxonomy" id="2547395"/>
    <lineage>
        <taxon>Bacteria</taxon>
        <taxon>Bacillati</taxon>
        <taxon>Bacillota</taxon>
        <taxon>Bacilli</taxon>
        <taxon>Bacillales</taxon>
        <taxon>Paenibacillaceae</taxon>
        <taxon>Paenibacillus</taxon>
    </lineage>
</organism>